<dbReference type="KEGG" id="fsy:FsymDg_0363"/>
<dbReference type="InterPro" id="IPR058712">
    <property type="entry name" value="SRA_ScoMcrA"/>
</dbReference>
<evidence type="ECO:0000259" key="2">
    <source>
        <dbReference type="Pfam" id="PF26348"/>
    </source>
</evidence>
<dbReference type="Proteomes" id="UP000001549">
    <property type="component" value="Chromosome"/>
</dbReference>
<name>F8B4I8_9ACTN</name>
<evidence type="ECO:0000313" key="3">
    <source>
        <dbReference type="EMBL" id="AEH07929.1"/>
    </source>
</evidence>
<dbReference type="HOGENOM" id="CLU_625224_0_0_11"/>
<feature type="domain" description="ScoMcrA-like SRA" evidence="2">
    <location>
        <begin position="191"/>
        <end position="318"/>
    </location>
</feature>
<dbReference type="AlphaFoldDB" id="F8B4I8"/>
<dbReference type="eggNOG" id="COG1403">
    <property type="taxonomic scope" value="Bacteria"/>
</dbReference>
<accession>F8B4I8</accession>
<dbReference type="STRING" id="656024.FsymDg_0363"/>
<keyword evidence="4" id="KW-1185">Reference proteome</keyword>
<evidence type="ECO:0000313" key="4">
    <source>
        <dbReference type="Proteomes" id="UP000001549"/>
    </source>
</evidence>
<gene>
    <name evidence="3" type="ordered locus">FsymDg_0363</name>
</gene>
<evidence type="ECO:0008006" key="5">
    <source>
        <dbReference type="Google" id="ProtNLM"/>
    </source>
</evidence>
<dbReference type="Pfam" id="PF26340">
    <property type="entry name" value="DNA-SBD_ScoMcrA"/>
    <property type="match status" value="1"/>
</dbReference>
<reference evidence="3 4" key="1">
    <citation type="submission" date="2011-05" db="EMBL/GenBank/DDBJ databases">
        <title>Complete sequence of chromosome of Frankia symbiont of Datisca glomerata.</title>
        <authorList>
            <consortium name="US DOE Joint Genome Institute"/>
            <person name="Lucas S."/>
            <person name="Han J."/>
            <person name="Lapidus A."/>
            <person name="Cheng J.-F."/>
            <person name="Goodwin L."/>
            <person name="Pitluck S."/>
            <person name="Peters L."/>
            <person name="Mikhailova N."/>
            <person name="Chertkov O."/>
            <person name="Teshima H."/>
            <person name="Han C."/>
            <person name="Tapia R."/>
            <person name="Land M."/>
            <person name="Hauser L."/>
            <person name="Kyrpides N."/>
            <person name="Ivanova N."/>
            <person name="Pagani I."/>
            <person name="Berry A."/>
            <person name="Pawlowski K."/>
            <person name="Persson T."/>
            <person name="Vanden Heuvel B."/>
            <person name="Benson D."/>
            <person name="Woyke T."/>
        </authorList>
    </citation>
    <scope>NUCLEOTIDE SEQUENCE [LARGE SCALE GENOMIC DNA]</scope>
    <source>
        <strain evidence="4">4085684</strain>
    </source>
</reference>
<dbReference type="InterPro" id="IPR058813">
    <property type="entry name" value="DNA-SBD_ScoMcrA"/>
</dbReference>
<evidence type="ECO:0000259" key="1">
    <source>
        <dbReference type="Pfam" id="PF26340"/>
    </source>
</evidence>
<proteinExistence type="predicted"/>
<dbReference type="Pfam" id="PF26348">
    <property type="entry name" value="SRA_ScoMcrA"/>
    <property type="match status" value="1"/>
</dbReference>
<protein>
    <recommendedName>
        <fullName evidence="5">Restriction endonuclease</fullName>
    </recommendedName>
</protein>
<dbReference type="EMBL" id="CP002801">
    <property type="protein sequence ID" value="AEH07929.1"/>
    <property type="molecule type" value="Genomic_DNA"/>
</dbReference>
<organism evidence="3 4">
    <name type="scientific">Candidatus Protofrankia datiscae</name>
    <dbReference type="NCBI Taxonomy" id="2716812"/>
    <lineage>
        <taxon>Bacteria</taxon>
        <taxon>Bacillati</taxon>
        <taxon>Actinomycetota</taxon>
        <taxon>Actinomycetes</taxon>
        <taxon>Frankiales</taxon>
        <taxon>Frankiaceae</taxon>
        <taxon>Protofrankia</taxon>
    </lineage>
</organism>
<feature type="domain" description="ScoMcrA-like DNA sulfur-binding" evidence="1">
    <location>
        <begin position="38"/>
        <end position="166"/>
    </location>
</feature>
<sequence length="477" mass="53265">MPPATSRAVILQIRRRGPSAFKTPPQSPYFCVVDLDDALRALATLQRTSSRDTQWPYQPLTLLWAVERAAEGVRLSRWSRARAGLAAALATDGTAGHRRVTPEYPVVALRDSPLWEIRASSPAPPGHSPQPRRWLDREDPEFGLSVPAFDLLRDDRHREQFVTALRGLIEQTTGADGTAGIFWEIQPGVVAVRRDIHARYGGRRQGGIGPSRSTPNILIFTDPVRGRTHGYFDGWGDDGCFHYTGEGQVGDQQMLQGNLAILRHQEDGRALRLFRAVRDGVQYLGVFAIDPDRPWYTSEAPETGGGPLRTVIIFRLRPQGPMQSFEAPLPSTPTTTSRIISVPVEASNIEQYSLTSSRELTTAVRREAALVRSYTEHLRSLGHEICRKQIVPPNELRPLFTDLYDVTASELIEAKGTVTRETIRMGIGQLLDYRRFIDPSPRLVLLVPSRPRPDLLHLCATVGVTAVWKAGDDWRRT</sequence>